<keyword evidence="2" id="KW-1185">Reference proteome</keyword>
<dbReference type="OMA" id="ACHESLQ"/>
<proteinExistence type="predicted"/>
<accession>A0A9J6FG12</accession>
<dbReference type="OrthoDB" id="10063284at2759"/>
<evidence type="ECO:0008006" key="3">
    <source>
        <dbReference type="Google" id="ProtNLM"/>
    </source>
</evidence>
<dbReference type="Proteomes" id="UP000821853">
    <property type="component" value="Chromosome 1"/>
</dbReference>
<dbReference type="AlphaFoldDB" id="A0A9J6FG12"/>
<organism evidence="1 2">
    <name type="scientific">Haemaphysalis longicornis</name>
    <name type="common">Bush tick</name>
    <dbReference type="NCBI Taxonomy" id="44386"/>
    <lineage>
        <taxon>Eukaryota</taxon>
        <taxon>Metazoa</taxon>
        <taxon>Ecdysozoa</taxon>
        <taxon>Arthropoda</taxon>
        <taxon>Chelicerata</taxon>
        <taxon>Arachnida</taxon>
        <taxon>Acari</taxon>
        <taxon>Parasitiformes</taxon>
        <taxon>Ixodida</taxon>
        <taxon>Ixodoidea</taxon>
        <taxon>Ixodidae</taxon>
        <taxon>Haemaphysalinae</taxon>
        <taxon>Haemaphysalis</taxon>
    </lineage>
</organism>
<comment type="caution">
    <text evidence="1">The sequence shown here is derived from an EMBL/GenBank/DDBJ whole genome shotgun (WGS) entry which is preliminary data.</text>
</comment>
<protein>
    <recommendedName>
        <fullName evidence="3">DUF4371 domain-containing protein</fullName>
    </recommendedName>
</protein>
<dbReference type="PANTHER" id="PTHR45749">
    <property type="match status" value="1"/>
</dbReference>
<dbReference type="InterPro" id="IPR012337">
    <property type="entry name" value="RNaseH-like_sf"/>
</dbReference>
<reference evidence="1 2" key="1">
    <citation type="journal article" date="2020" name="Cell">
        <title>Large-Scale Comparative Analyses of Tick Genomes Elucidate Their Genetic Diversity and Vector Capacities.</title>
        <authorList>
            <consortium name="Tick Genome and Microbiome Consortium (TIGMIC)"/>
            <person name="Jia N."/>
            <person name="Wang J."/>
            <person name="Shi W."/>
            <person name="Du L."/>
            <person name="Sun Y."/>
            <person name="Zhan W."/>
            <person name="Jiang J.F."/>
            <person name="Wang Q."/>
            <person name="Zhang B."/>
            <person name="Ji P."/>
            <person name="Bell-Sakyi L."/>
            <person name="Cui X.M."/>
            <person name="Yuan T.T."/>
            <person name="Jiang B.G."/>
            <person name="Yang W.F."/>
            <person name="Lam T.T."/>
            <person name="Chang Q.C."/>
            <person name="Ding S.J."/>
            <person name="Wang X.J."/>
            <person name="Zhu J.G."/>
            <person name="Ruan X.D."/>
            <person name="Zhao L."/>
            <person name="Wei J.T."/>
            <person name="Ye R.Z."/>
            <person name="Que T.C."/>
            <person name="Du C.H."/>
            <person name="Zhou Y.H."/>
            <person name="Cheng J.X."/>
            <person name="Dai P.F."/>
            <person name="Guo W.B."/>
            <person name="Han X.H."/>
            <person name="Huang E.J."/>
            <person name="Li L.F."/>
            <person name="Wei W."/>
            <person name="Gao Y.C."/>
            <person name="Liu J.Z."/>
            <person name="Shao H.Z."/>
            <person name="Wang X."/>
            <person name="Wang C.C."/>
            <person name="Yang T.C."/>
            <person name="Huo Q.B."/>
            <person name="Li W."/>
            <person name="Chen H.Y."/>
            <person name="Chen S.E."/>
            <person name="Zhou L.G."/>
            <person name="Ni X.B."/>
            <person name="Tian J.H."/>
            <person name="Sheng Y."/>
            <person name="Liu T."/>
            <person name="Pan Y.S."/>
            <person name="Xia L.Y."/>
            <person name="Li J."/>
            <person name="Zhao F."/>
            <person name="Cao W.C."/>
        </authorList>
    </citation>
    <scope>NUCLEOTIDE SEQUENCE [LARGE SCALE GENOMIC DNA]</scope>
    <source>
        <strain evidence="1">HaeL-2018</strain>
    </source>
</reference>
<dbReference type="PANTHER" id="PTHR45749:SF21">
    <property type="entry name" value="DUF4371 DOMAIN-CONTAINING PROTEIN"/>
    <property type="match status" value="1"/>
</dbReference>
<dbReference type="SUPFAM" id="SSF53098">
    <property type="entry name" value="Ribonuclease H-like"/>
    <property type="match status" value="1"/>
</dbReference>
<name>A0A9J6FG12_HAELO</name>
<dbReference type="EMBL" id="JABSTR010000001">
    <property type="protein sequence ID" value="KAH9362026.1"/>
    <property type="molecule type" value="Genomic_DNA"/>
</dbReference>
<evidence type="ECO:0000313" key="1">
    <source>
        <dbReference type="EMBL" id="KAH9362026.1"/>
    </source>
</evidence>
<dbReference type="VEuPathDB" id="VectorBase:HLOH_047070"/>
<evidence type="ECO:0000313" key="2">
    <source>
        <dbReference type="Proteomes" id="UP000821853"/>
    </source>
</evidence>
<sequence>MKLAYYLFKSKIPHTTSNWPDLVATAASVDGSGDFLRTLDTKPQNAYFLSSSSITGFLDAFGEAVSAHIASKLSEDQPYCVCADEGTDVNGRAVLSTFIRHISACHESLQVEETFISAVFLETTKAEDITNTLIGESRKVGLKPENISAVSFDGGANFSGNVSGVRARLKEYVPDLLFVHCRSHLLQLALVHSCRQTPPIKRVLSALNKLYSTFRGVHKRLTILNNAQLAMEGLSHELVQPGETRWLSYEGSVKVVVEHYSSICSALSTYTRTPETILLTPGTPYLVPKEVHRFHIGLIVSTSRASCSSEQVLAIIEG</sequence>
<gene>
    <name evidence="1" type="ORF">HPB48_014965</name>
</gene>